<protein>
    <submittedName>
        <fullName evidence="1">Uncharacterized protein</fullName>
    </submittedName>
</protein>
<keyword evidence="2" id="KW-1185">Reference proteome</keyword>
<name>A0AA41RTI2_PAPNU</name>
<sequence length="131" mass="13553">MSANQSPPKTNGWVESATNAANTAGGHVANAAIATRDYLAGAANTTTNTAQQKKEETSGFLANTAQTAKENVANAAQATRDYVAGAANTTTNTAQQKKEETSEYLTGTNVMNTAHGAVETVKNAMGMNEKK</sequence>
<organism evidence="1 2">
    <name type="scientific">Papaver nudicaule</name>
    <name type="common">Iceland poppy</name>
    <dbReference type="NCBI Taxonomy" id="74823"/>
    <lineage>
        <taxon>Eukaryota</taxon>
        <taxon>Viridiplantae</taxon>
        <taxon>Streptophyta</taxon>
        <taxon>Embryophyta</taxon>
        <taxon>Tracheophyta</taxon>
        <taxon>Spermatophyta</taxon>
        <taxon>Magnoliopsida</taxon>
        <taxon>Ranunculales</taxon>
        <taxon>Papaveraceae</taxon>
        <taxon>Papaveroideae</taxon>
        <taxon>Papaver</taxon>
    </lineage>
</organism>
<dbReference type="AlphaFoldDB" id="A0AA41RTI2"/>
<accession>A0AA41RTI2</accession>
<evidence type="ECO:0000313" key="2">
    <source>
        <dbReference type="Proteomes" id="UP001177140"/>
    </source>
</evidence>
<proteinExistence type="predicted"/>
<comment type="caution">
    <text evidence="1">The sequence shown here is derived from an EMBL/GenBank/DDBJ whole genome shotgun (WGS) entry which is preliminary data.</text>
</comment>
<gene>
    <name evidence="1" type="ORF">MKW94_004286</name>
</gene>
<evidence type="ECO:0000313" key="1">
    <source>
        <dbReference type="EMBL" id="MCL7021593.1"/>
    </source>
</evidence>
<dbReference type="EMBL" id="JAJJMA010002416">
    <property type="protein sequence ID" value="MCL7021593.1"/>
    <property type="molecule type" value="Genomic_DNA"/>
</dbReference>
<dbReference type="Proteomes" id="UP001177140">
    <property type="component" value="Unassembled WGS sequence"/>
</dbReference>
<reference evidence="1" key="1">
    <citation type="submission" date="2022-03" db="EMBL/GenBank/DDBJ databases">
        <title>A functionally conserved STORR gene fusion in Papaver species that diverged 16.8 million years ago.</title>
        <authorList>
            <person name="Catania T."/>
        </authorList>
    </citation>
    <scope>NUCLEOTIDE SEQUENCE</scope>
    <source>
        <strain evidence="1">S-191538</strain>
    </source>
</reference>